<comment type="caution">
    <text evidence="1">The sequence shown here is derived from an EMBL/GenBank/DDBJ whole genome shotgun (WGS) entry which is preliminary data.</text>
</comment>
<dbReference type="Proteomes" id="UP000821845">
    <property type="component" value="Chromosome 10"/>
</dbReference>
<reference evidence="1" key="1">
    <citation type="submission" date="2020-05" db="EMBL/GenBank/DDBJ databases">
        <title>Large-scale comparative analyses of tick genomes elucidate their genetic diversity and vector capacities.</title>
        <authorList>
            <person name="Jia N."/>
            <person name="Wang J."/>
            <person name="Shi W."/>
            <person name="Du L."/>
            <person name="Sun Y."/>
            <person name="Zhan W."/>
            <person name="Jiang J."/>
            <person name="Wang Q."/>
            <person name="Zhang B."/>
            <person name="Ji P."/>
            <person name="Sakyi L.B."/>
            <person name="Cui X."/>
            <person name="Yuan T."/>
            <person name="Jiang B."/>
            <person name="Yang W."/>
            <person name="Lam T.T.-Y."/>
            <person name="Chang Q."/>
            <person name="Ding S."/>
            <person name="Wang X."/>
            <person name="Zhu J."/>
            <person name="Ruan X."/>
            <person name="Zhao L."/>
            <person name="Wei J."/>
            <person name="Que T."/>
            <person name="Du C."/>
            <person name="Cheng J."/>
            <person name="Dai P."/>
            <person name="Han X."/>
            <person name="Huang E."/>
            <person name="Gao Y."/>
            <person name="Liu J."/>
            <person name="Shao H."/>
            <person name="Ye R."/>
            <person name="Li L."/>
            <person name="Wei W."/>
            <person name="Wang X."/>
            <person name="Wang C."/>
            <person name="Yang T."/>
            <person name="Huo Q."/>
            <person name="Li W."/>
            <person name="Guo W."/>
            <person name="Chen H."/>
            <person name="Zhou L."/>
            <person name="Ni X."/>
            <person name="Tian J."/>
            <person name="Zhou Y."/>
            <person name="Sheng Y."/>
            <person name="Liu T."/>
            <person name="Pan Y."/>
            <person name="Xia L."/>
            <person name="Li J."/>
            <person name="Zhao F."/>
            <person name="Cao W."/>
        </authorList>
    </citation>
    <scope>NUCLEOTIDE SEQUENCE</scope>
    <source>
        <strain evidence="1">Hyas-2018</strain>
    </source>
</reference>
<evidence type="ECO:0000313" key="1">
    <source>
        <dbReference type="EMBL" id="KAH6942964.1"/>
    </source>
</evidence>
<evidence type="ECO:0000313" key="2">
    <source>
        <dbReference type="Proteomes" id="UP000821845"/>
    </source>
</evidence>
<accession>A0ACB7TAD2</accession>
<gene>
    <name evidence="1" type="ORF">HPB50_013011</name>
</gene>
<sequence>MKAGDILAIISAAVCAQGSPTSKAEGHHEFCNSTLRSSVHRDNSDPVFARLMECPTGLHGCSEEIVSCSSRTYEVTCSCSSNCQVYGDCCWDVALNTAMNHAAMPLSSCVKLNAYASSTLSIYMVVSCPPTWAMDSVRRKCENADKMNDTFFSIPVTSVRDITYR</sequence>
<organism evidence="1 2">
    <name type="scientific">Hyalomma asiaticum</name>
    <name type="common">Tick</name>
    <dbReference type="NCBI Taxonomy" id="266040"/>
    <lineage>
        <taxon>Eukaryota</taxon>
        <taxon>Metazoa</taxon>
        <taxon>Ecdysozoa</taxon>
        <taxon>Arthropoda</taxon>
        <taxon>Chelicerata</taxon>
        <taxon>Arachnida</taxon>
        <taxon>Acari</taxon>
        <taxon>Parasitiformes</taxon>
        <taxon>Ixodida</taxon>
        <taxon>Ixodoidea</taxon>
        <taxon>Ixodidae</taxon>
        <taxon>Hyalomminae</taxon>
        <taxon>Hyalomma</taxon>
    </lineage>
</organism>
<dbReference type="EMBL" id="CM023490">
    <property type="protein sequence ID" value="KAH6942964.1"/>
    <property type="molecule type" value="Genomic_DNA"/>
</dbReference>
<proteinExistence type="predicted"/>
<keyword evidence="2" id="KW-1185">Reference proteome</keyword>
<protein>
    <submittedName>
        <fullName evidence="1">Uncharacterized protein</fullName>
    </submittedName>
</protein>
<name>A0ACB7TAD2_HYAAI</name>